<organism evidence="14 15">
    <name type="scientific">Iris pallida</name>
    <name type="common">Sweet iris</name>
    <dbReference type="NCBI Taxonomy" id="29817"/>
    <lineage>
        <taxon>Eukaryota</taxon>
        <taxon>Viridiplantae</taxon>
        <taxon>Streptophyta</taxon>
        <taxon>Embryophyta</taxon>
        <taxon>Tracheophyta</taxon>
        <taxon>Spermatophyta</taxon>
        <taxon>Magnoliopsida</taxon>
        <taxon>Liliopsida</taxon>
        <taxon>Asparagales</taxon>
        <taxon>Iridaceae</taxon>
        <taxon>Iridoideae</taxon>
        <taxon>Irideae</taxon>
        <taxon>Iris</taxon>
    </lineage>
</organism>
<reference evidence="14" key="2">
    <citation type="submission" date="2023-04" db="EMBL/GenBank/DDBJ databases">
        <authorList>
            <person name="Bruccoleri R.E."/>
            <person name="Oakeley E.J."/>
            <person name="Faust A.-M."/>
            <person name="Dessus-Babus S."/>
            <person name="Altorfer M."/>
            <person name="Burckhardt D."/>
            <person name="Oertli M."/>
            <person name="Naumann U."/>
            <person name="Petersen F."/>
            <person name="Wong J."/>
        </authorList>
    </citation>
    <scope>NUCLEOTIDE SEQUENCE</scope>
    <source>
        <strain evidence="14">GSM-AAB239-AS_SAM_17_03QT</strain>
        <tissue evidence="14">Leaf</tissue>
    </source>
</reference>
<evidence type="ECO:0000256" key="3">
    <source>
        <dbReference type="ARBA" id="ARBA00022670"/>
    </source>
</evidence>
<protein>
    <recommendedName>
        <fullName evidence="10">intramembrane prenyl-peptidase Rce1</fullName>
        <ecNumber evidence="10">3.4.26.1</ecNumber>
    </recommendedName>
</protein>
<gene>
    <name evidence="14" type="ORF">M6B38_394605</name>
    <name evidence="13" type="ORF">M6B38_396025</name>
</gene>
<evidence type="ECO:0000256" key="9">
    <source>
        <dbReference type="ARBA" id="ARBA00047280"/>
    </source>
</evidence>
<dbReference type="InterPro" id="IPR003675">
    <property type="entry name" value="Rce1/LyrA-like_dom"/>
</dbReference>
<comment type="subcellular location">
    <subcellularLocation>
        <location evidence="1">Endoplasmic reticulum membrane</location>
        <topology evidence="1">Multi-pass membrane protein</topology>
    </subcellularLocation>
</comment>
<feature type="transmembrane region" description="Helical" evidence="11">
    <location>
        <begin position="215"/>
        <end position="237"/>
    </location>
</feature>
<dbReference type="EMBL" id="JANAVB010025399">
    <property type="protein sequence ID" value="KAJ6820639.1"/>
    <property type="molecule type" value="Genomic_DNA"/>
</dbReference>
<evidence type="ECO:0000313" key="14">
    <source>
        <dbReference type="EMBL" id="KAJ6820975.1"/>
    </source>
</evidence>
<dbReference type="EC" id="3.4.26.1" evidence="10"/>
<keyword evidence="8 11" id="KW-0472">Membrane</keyword>
<dbReference type="AlphaFoldDB" id="A0AAX6FY31"/>
<keyword evidence="15" id="KW-1185">Reference proteome</keyword>
<evidence type="ECO:0000256" key="1">
    <source>
        <dbReference type="ARBA" id="ARBA00004477"/>
    </source>
</evidence>
<proteinExistence type="inferred from homology"/>
<feature type="transmembrane region" description="Helical" evidence="11">
    <location>
        <begin position="268"/>
        <end position="286"/>
    </location>
</feature>
<dbReference type="GO" id="GO:0071586">
    <property type="term" value="P:CAAX-box protein processing"/>
    <property type="evidence" value="ECO:0007669"/>
    <property type="project" value="InterPro"/>
</dbReference>
<comment type="caution">
    <text evidence="14">The sequence shown here is derived from an EMBL/GenBank/DDBJ whole genome shotgun (WGS) entry which is preliminary data.</text>
</comment>
<evidence type="ECO:0000256" key="7">
    <source>
        <dbReference type="ARBA" id="ARBA00022989"/>
    </source>
</evidence>
<dbReference type="PANTHER" id="PTHR13046:SF0">
    <property type="entry name" value="CAAX PRENYL PROTEASE 2"/>
    <property type="match status" value="1"/>
</dbReference>
<dbReference type="PANTHER" id="PTHR13046">
    <property type="entry name" value="PROTEASE U48 CAAX PRENYL PROTEASE RCE1"/>
    <property type="match status" value="1"/>
</dbReference>
<evidence type="ECO:0000256" key="8">
    <source>
        <dbReference type="ARBA" id="ARBA00023136"/>
    </source>
</evidence>
<evidence type="ECO:0000313" key="15">
    <source>
        <dbReference type="Proteomes" id="UP001140949"/>
    </source>
</evidence>
<evidence type="ECO:0000256" key="6">
    <source>
        <dbReference type="ARBA" id="ARBA00022824"/>
    </source>
</evidence>
<reference evidence="14" key="1">
    <citation type="journal article" date="2023" name="GigaByte">
        <title>Genome assembly of the bearded iris, Iris pallida Lam.</title>
        <authorList>
            <person name="Bruccoleri R.E."/>
            <person name="Oakeley E.J."/>
            <person name="Faust A.M.E."/>
            <person name="Altorfer M."/>
            <person name="Dessus-Babus S."/>
            <person name="Burckhardt D."/>
            <person name="Oertli M."/>
            <person name="Naumann U."/>
            <person name="Petersen F."/>
            <person name="Wong J."/>
        </authorList>
    </citation>
    <scope>NUCLEOTIDE SEQUENCE</scope>
    <source>
        <strain evidence="14">GSM-AAB239-AS_SAM_17_03QT</strain>
    </source>
</reference>
<evidence type="ECO:0000259" key="12">
    <source>
        <dbReference type="Pfam" id="PF02517"/>
    </source>
</evidence>
<evidence type="ECO:0000313" key="13">
    <source>
        <dbReference type="EMBL" id="KAJ6820639.1"/>
    </source>
</evidence>
<dbReference type="InterPro" id="IPR039731">
    <property type="entry name" value="Rce1"/>
</dbReference>
<evidence type="ECO:0000256" key="11">
    <source>
        <dbReference type="SAM" id="Phobius"/>
    </source>
</evidence>
<evidence type="ECO:0000256" key="2">
    <source>
        <dbReference type="ARBA" id="ARBA00006897"/>
    </source>
</evidence>
<evidence type="ECO:0000256" key="10">
    <source>
        <dbReference type="ARBA" id="ARBA00049729"/>
    </source>
</evidence>
<sequence>METTVDTAADGGHVAGTEAVAACAAMAACYVAVLYAPTVLLRLPPASSLDNYMIRRFLCALASTAASVVFSASLLGIWRVGDLEAMLSIYGLRKDHMWQAAVFPLLLTSLLYAGSLVLKIFLLISRWDEVSSNCSFWNFVDCIRRLAYNVMAWRNYVVAPFTEELVFRACMIPLLLCGGYRTYNIIFFSPVFFSLAHLNHFLELYYQQNYSFSKAFLLVGVQLGYTVIFGWYASFLFIRTGNLISPTVAHILCNIMGLPVLSSSRTKGVATIVFAAGLFCFFWLLFPASSPDLYNDKVDGCLCWHGYCNWS</sequence>
<feature type="transmembrane region" description="Helical" evidence="11">
    <location>
        <begin position="19"/>
        <end position="36"/>
    </location>
</feature>
<feature type="transmembrane region" description="Helical" evidence="11">
    <location>
        <begin position="57"/>
        <end position="78"/>
    </location>
</feature>
<keyword evidence="3 14" id="KW-0645">Protease</keyword>
<dbReference type="Proteomes" id="UP001140949">
    <property type="component" value="Unassembled WGS sequence"/>
</dbReference>
<feature type="domain" description="CAAX prenyl protease 2/Lysostaphin resistance protein A-like" evidence="12">
    <location>
        <begin position="150"/>
        <end position="256"/>
    </location>
</feature>
<feature type="transmembrane region" description="Helical" evidence="11">
    <location>
        <begin position="98"/>
        <end position="122"/>
    </location>
</feature>
<dbReference type="EMBL" id="JANAVB010025196">
    <property type="protein sequence ID" value="KAJ6820975.1"/>
    <property type="molecule type" value="Genomic_DNA"/>
</dbReference>
<comment type="catalytic activity">
    <reaction evidence="9">
        <text>Hydrolyzes the peptide bond -P2-(S-farnesyl or geranylgeranyl)C-P1'-P2'-P3'-COOH where P1' and P2' are amino acids with aliphatic sidechains and P3' is any C-terminal residue.</text>
        <dbReference type="EC" id="3.4.26.1"/>
    </reaction>
</comment>
<dbReference type="GO" id="GO:0005789">
    <property type="term" value="C:endoplasmic reticulum membrane"/>
    <property type="evidence" value="ECO:0007669"/>
    <property type="project" value="UniProtKB-SubCell"/>
</dbReference>
<name>A0AAX6FY31_IRIPA</name>
<keyword evidence="5" id="KW-0378">Hydrolase</keyword>
<evidence type="ECO:0000256" key="4">
    <source>
        <dbReference type="ARBA" id="ARBA00022692"/>
    </source>
</evidence>
<evidence type="ECO:0000256" key="5">
    <source>
        <dbReference type="ARBA" id="ARBA00022801"/>
    </source>
</evidence>
<keyword evidence="7 11" id="KW-1133">Transmembrane helix</keyword>
<keyword evidence="4 11" id="KW-0812">Transmembrane</keyword>
<comment type="similarity">
    <text evidence="2">Belongs to the peptidase U48 family.</text>
</comment>
<dbReference type="GO" id="GO:0004222">
    <property type="term" value="F:metalloendopeptidase activity"/>
    <property type="evidence" value="ECO:0007669"/>
    <property type="project" value="InterPro"/>
</dbReference>
<keyword evidence="6" id="KW-0256">Endoplasmic reticulum</keyword>
<dbReference type="Pfam" id="PF02517">
    <property type="entry name" value="Rce1-like"/>
    <property type="match status" value="1"/>
</dbReference>
<accession>A0AAX6FY31</accession>